<name>A0AC58M4W4_CASCN</name>
<dbReference type="RefSeq" id="XP_073924451.1">
    <property type="nucleotide sequence ID" value="XM_074068350.1"/>
</dbReference>
<proteinExistence type="predicted"/>
<organism evidence="1 2">
    <name type="scientific">Castor canadensis</name>
    <name type="common">American beaver</name>
    <dbReference type="NCBI Taxonomy" id="51338"/>
    <lineage>
        <taxon>Eukaryota</taxon>
        <taxon>Metazoa</taxon>
        <taxon>Chordata</taxon>
        <taxon>Craniata</taxon>
        <taxon>Vertebrata</taxon>
        <taxon>Euteleostomi</taxon>
        <taxon>Mammalia</taxon>
        <taxon>Eutheria</taxon>
        <taxon>Euarchontoglires</taxon>
        <taxon>Glires</taxon>
        <taxon>Rodentia</taxon>
        <taxon>Castorimorpha</taxon>
        <taxon>Castoridae</taxon>
        <taxon>Castor</taxon>
    </lineage>
</organism>
<dbReference type="Proteomes" id="UP001732720">
    <property type="component" value="Chromosome 3"/>
</dbReference>
<reference evidence="2" key="1">
    <citation type="submission" date="2025-08" db="UniProtKB">
        <authorList>
            <consortium name="RefSeq"/>
        </authorList>
    </citation>
    <scope>IDENTIFICATION</scope>
</reference>
<protein>
    <submittedName>
        <fullName evidence="2">E3 ubiquitin-protein ligase RNF212B isoform X1</fullName>
    </submittedName>
</protein>
<sequence length="361" mass="40169">MSTFEKYGLRMDWFHCNQCFRKDGAHFFVTNCGHIFCKKCVTLEKCAVCGTPCKHLALSDNLKPQEKMFFKSPVDTALQCFSHISQVWRFQKKQTDLLIAFYKHRITKLEAAMQEAQQTVANQDKELSILRNENGELKKFLAILKESPNRYQGSRLATPRPVGITSPSQSVTPRPSSQHSSQVVSRASSVESIPYRAADFDSVGQGGRGLQGRSTPRNAYTETPSPASTHSLSYRPSSASFGQGISSFRPFLNGDTGHTRVLTPNNYGQRESRTTLESLPGFQLPVLQASSRCGASSGFNATLKEKNSREESKSYLLAHHLPRSLALSTLRLEDCISSGLITLICVPWSSSPLHPQRTTSW</sequence>
<evidence type="ECO:0000313" key="1">
    <source>
        <dbReference type="Proteomes" id="UP001732720"/>
    </source>
</evidence>
<keyword evidence="1" id="KW-1185">Reference proteome</keyword>
<evidence type="ECO:0000313" key="2">
    <source>
        <dbReference type="RefSeq" id="XP_073924451.1"/>
    </source>
</evidence>
<accession>A0AC58M4W4</accession>
<gene>
    <name evidence="2" type="primary">Rnf212b</name>
</gene>